<feature type="domain" description="Aminotransferase class I/classII large" evidence="3">
    <location>
        <begin position="4"/>
        <end position="287"/>
    </location>
</feature>
<dbReference type="PROSITE" id="PS00105">
    <property type="entry name" value="AA_TRANSFER_CLASS_1"/>
    <property type="match status" value="1"/>
</dbReference>
<evidence type="ECO:0000313" key="5">
    <source>
        <dbReference type="Proteomes" id="UP001629113"/>
    </source>
</evidence>
<accession>A0ABR4P4H4</accession>
<dbReference type="PANTHER" id="PTHR43795">
    <property type="entry name" value="BIFUNCTIONAL ASPARTATE AMINOTRANSFERASE AND GLUTAMATE/ASPARTATE-PREPHENATE AMINOTRANSFERASE-RELATED"/>
    <property type="match status" value="1"/>
</dbReference>
<evidence type="ECO:0000256" key="2">
    <source>
        <dbReference type="ARBA" id="ARBA00022898"/>
    </source>
</evidence>
<dbReference type="Gene3D" id="3.40.640.10">
    <property type="entry name" value="Type I PLP-dependent aspartate aminotransferase-like (Major domain)"/>
    <property type="match status" value="1"/>
</dbReference>
<comment type="similarity">
    <text evidence="1">Belongs to the class-I pyridoxal-phosphate-dependent aminotransferase family.</text>
</comment>
<dbReference type="InterPro" id="IPR004838">
    <property type="entry name" value="NHTrfase_class1_PyrdxlP-BS"/>
</dbReference>
<keyword evidence="2" id="KW-0663">Pyridoxal phosphate</keyword>
<dbReference type="EMBL" id="JBFCZG010000009">
    <property type="protein sequence ID" value="KAL3418220.1"/>
    <property type="molecule type" value="Genomic_DNA"/>
</dbReference>
<dbReference type="PANTHER" id="PTHR43795:SF39">
    <property type="entry name" value="AMINOTRANSFERASE CLASS I_CLASSII DOMAIN-CONTAINING PROTEIN"/>
    <property type="match status" value="1"/>
</dbReference>
<dbReference type="Gene3D" id="3.90.1150.10">
    <property type="entry name" value="Aspartate Aminotransferase, domain 1"/>
    <property type="match status" value="1"/>
</dbReference>
<dbReference type="InterPro" id="IPR015424">
    <property type="entry name" value="PyrdxlP-dep_Trfase"/>
</dbReference>
<reference evidence="4 5" key="1">
    <citation type="submission" date="2024-06" db="EMBL/GenBank/DDBJ databases">
        <title>Complete genome of Phlyctema vagabunda strain 19-DSS-EL-015.</title>
        <authorList>
            <person name="Fiorenzani C."/>
        </authorList>
    </citation>
    <scope>NUCLEOTIDE SEQUENCE [LARGE SCALE GENOMIC DNA]</scope>
    <source>
        <strain evidence="4 5">19-DSS-EL-015</strain>
    </source>
</reference>
<dbReference type="InterPro" id="IPR015421">
    <property type="entry name" value="PyrdxlP-dep_Trfase_major"/>
</dbReference>
<comment type="caution">
    <text evidence="4">The sequence shown here is derived from an EMBL/GenBank/DDBJ whole genome shotgun (WGS) entry which is preliminary data.</text>
</comment>
<evidence type="ECO:0000256" key="1">
    <source>
        <dbReference type="ARBA" id="ARBA00007441"/>
    </source>
</evidence>
<dbReference type="InterPro" id="IPR050478">
    <property type="entry name" value="Ethylene_sulfur-biosynth"/>
</dbReference>
<keyword evidence="5" id="KW-1185">Reference proteome</keyword>
<evidence type="ECO:0000313" key="4">
    <source>
        <dbReference type="EMBL" id="KAL3418220.1"/>
    </source>
</evidence>
<gene>
    <name evidence="4" type="ORF">PVAG01_09935</name>
</gene>
<dbReference type="SUPFAM" id="SSF53383">
    <property type="entry name" value="PLP-dependent transferases"/>
    <property type="match status" value="1"/>
</dbReference>
<organism evidence="4 5">
    <name type="scientific">Phlyctema vagabunda</name>
    <dbReference type="NCBI Taxonomy" id="108571"/>
    <lineage>
        <taxon>Eukaryota</taxon>
        <taxon>Fungi</taxon>
        <taxon>Dikarya</taxon>
        <taxon>Ascomycota</taxon>
        <taxon>Pezizomycotina</taxon>
        <taxon>Leotiomycetes</taxon>
        <taxon>Helotiales</taxon>
        <taxon>Dermateaceae</taxon>
        <taxon>Phlyctema</taxon>
    </lineage>
</organism>
<protein>
    <submittedName>
        <fullName evidence="4">ACC synthase</fullName>
    </submittedName>
</protein>
<dbReference type="PRINTS" id="PR00753">
    <property type="entry name" value="ACCSYNTHASE"/>
</dbReference>
<name>A0ABR4P4H4_9HELO</name>
<evidence type="ECO:0000259" key="3">
    <source>
        <dbReference type="Pfam" id="PF00155"/>
    </source>
</evidence>
<dbReference type="CDD" id="cd00609">
    <property type="entry name" value="AAT_like"/>
    <property type="match status" value="1"/>
</dbReference>
<dbReference type="Pfam" id="PF00155">
    <property type="entry name" value="Aminotran_1_2"/>
    <property type="match status" value="1"/>
</dbReference>
<dbReference type="InterPro" id="IPR004839">
    <property type="entry name" value="Aminotransferase_I/II_large"/>
</dbReference>
<dbReference type="InterPro" id="IPR015422">
    <property type="entry name" value="PyrdxlP-dep_Trfase_small"/>
</dbReference>
<proteinExistence type="inferred from homology"/>
<sequence length="297" mass="33179">MPIYGSFYNDLTMKTSCKLVYAPFEGVDQFSSGSAVNYEKALLDASSKGIRVKALIICNPHNPLGSCYTVEALKELFVFCERYQLHLISDEIYALSVFRDIGTPFTSVLAIDPAGLVSHNRIHVLYGLSKDFGAAGLRLGCLITYNTNLLRATQNIGRFHCPSEVSCAIATSILEDRLFATEFIGKSRLLLSEHYLLATQILQQAGISYYDKGNAGFFLWIDLSPFLYFNEDEVNGSWAGEKDLSDRLLKAGVEMSTGLAYHNEKAGWFRVIFSVEREALEEGLHRIIRTININSQI</sequence>
<dbReference type="Proteomes" id="UP001629113">
    <property type="component" value="Unassembled WGS sequence"/>
</dbReference>